<feature type="transmembrane region" description="Helical" evidence="6">
    <location>
        <begin position="268"/>
        <end position="287"/>
    </location>
</feature>
<dbReference type="PANTHER" id="PTHR43229">
    <property type="entry name" value="NODULATION PROTEIN J"/>
    <property type="match status" value="1"/>
</dbReference>
<feature type="transmembrane region" description="Helical" evidence="6">
    <location>
        <begin position="141"/>
        <end position="168"/>
    </location>
</feature>
<keyword evidence="5" id="KW-0046">Antibiotic resistance</keyword>
<evidence type="ECO:0000256" key="4">
    <source>
        <dbReference type="ARBA" id="ARBA00023136"/>
    </source>
</evidence>
<evidence type="ECO:0000256" key="7">
    <source>
        <dbReference type="SAM" id="MobiDB-lite"/>
    </source>
</evidence>
<feature type="region of interest" description="Disordered" evidence="7">
    <location>
        <begin position="1"/>
        <end position="22"/>
    </location>
</feature>
<evidence type="ECO:0000313" key="9">
    <source>
        <dbReference type="EMBL" id="MFC7603309.1"/>
    </source>
</evidence>
<dbReference type="InterPro" id="IPR051784">
    <property type="entry name" value="Nod_factor_ABC_transporter"/>
</dbReference>
<dbReference type="EMBL" id="JBHTEE010000001">
    <property type="protein sequence ID" value="MFC7603309.1"/>
    <property type="molecule type" value="Genomic_DNA"/>
</dbReference>
<dbReference type="RefSeq" id="WP_343975261.1">
    <property type="nucleotide sequence ID" value="NZ_BAAAGK010000130.1"/>
</dbReference>
<proteinExistence type="inferred from homology"/>
<evidence type="ECO:0000256" key="3">
    <source>
        <dbReference type="ARBA" id="ARBA00022989"/>
    </source>
</evidence>
<dbReference type="PIRSF" id="PIRSF006648">
    <property type="entry name" value="DrrB"/>
    <property type="match status" value="1"/>
</dbReference>
<evidence type="ECO:0000313" key="10">
    <source>
        <dbReference type="Proteomes" id="UP001596514"/>
    </source>
</evidence>
<evidence type="ECO:0000256" key="2">
    <source>
        <dbReference type="ARBA" id="ARBA00022692"/>
    </source>
</evidence>
<comment type="subcellular location">
    <subcellularLocation>
        <location evidence="6">Cell membrane</location>
        <topology evidence="6">Multi-pass membrane protein</topology>
    </subcellularLocation>
    <subcellularLocation>
        <location evidence="1">Membrane</location>
        <topology evidence="1">Multi-pass membrane protein</topology>
    </subcellularLocation>
</comment>
<dbReference type="Pfam" id="PF01061">
    <property type="entry name" value="ABC2_membrane"/>
    <property type="match status" value="1"/>
</dbReference>
<evidence type="ECO:0000256" key="5">
    <source>
        <dbReference type="ARBA" id="ARBA00023251"/>
    </source>
</evidence>
<feature type="transmembrane region" description="Helical" evidence="6">
    <location>
        <begin position="96"/>
        <end position="120"/>
    </location>
</feature>
<keyword evidence="3 6" id="KW-1133">Transmembrane helix</keyword>
<keyword evidence="4 6" id="KW-0472">Membrane</keyword>
<comment type="similarity">
    <text evidence="6">Belongs to the ABC-2 integral membrane protein family.</text>
</comment>
<dbReference type="InterPro" id="IPR013525">
    <property type="entry name" value="ABC2_TM"/>
</dbReference>
<keyword evidence="10" id="KW-1185">Reference proteome</keyword>
<dbReference type="Proteomes" id="UP001596514">
    <property type="component" value="Unassembled WGS sequence"/>
</dbReference>
<evidence type="ECO:0000259" key="8">
    <source>
        <dbReference type="PROSITE" id="PS51012"/>
    </source>
</evidence>
<reference evidence="10" key="1">
    <citation type="journal article" date="2019" name="Int. J. Syst. Evol. Microbiol.">
        <title>The Global Catalogue of Microorganisms (GCM) 10K type strain sequencing project: providing services to taxonomists for standard genome sequencing and annotation.</title>
        <authorList>
            <consortium name="The Broad Institute Genomics Platform"/>
            <consortium name="The Broad Institute Genome Sequencing Center for Infectious Disease"/>
            <person name="Wu L."/>
            <person name="Ma J."/>
        </authorList>
    </citation>
    <scope>NUCLEOTIDE SEQUENCE [LARGE SCALE GENOMIC DNA]</scope>
    <source>
        <strain evidence="10">JCM 10083</strain>
    </source>
</reference>
<dbReference type="PROSITE" id="PS51012">
    <property type="entry name" value="ABC_TM2"/>
    <property type="match status" value="1"/>
</dbReference>
<keyword evidence="2 6" id="KW-0812">Transmembrane</keyword>
<protein>
    <recommendedName>
        <fullName evidence="6">Transport permease protein</fullName>
    </recommendedName>
</protein>
<dbReference type="PANTHER" id="PTHR43229:SF2">
    <property type="entry name" value="NODULATION PROTEIN J"/>
    <property type="match status" value="1"/>
</dbReference>
<feature type="domain" description="ABC transmembrane type-2" evidence="8">
    <location>
        <begin position="62"/>
        <end position="290"/>
    </location>
</feature>
<keyword evidence="6" id="KW-1003">Cell membrane</keyword>
<comment type="caution">
    <text evidence="9">The sequence shown here is derived from an EMBL/GenBank/DDBJ whole genome shotgun (WGS) entry which is preliminary data.</text>
</comment>
<sequence>MAATEQPRAGAPTTTADDTDEGRLMTATATAEEQPRTRPLAWLRHSLVLARRSLAKTTRNPGPIINGVVTPALFMVLFLYLFGGSVAGSTADYLRYLFPGILVMGAGLAGMVSTGTSINLDLKNGVTDRFRSLPIGRLAPLLGSVLADIVRYLLAVAILFAIGALLGFRVHGGLAAALAAAGLAIAFGFCLSWVTVFVGVLARNADTVLAISFIGFLPLQLGTSLAAPVETLPGWLRTWAEINPVTHVMDACRALLNGTPAGDTVTTTLIWCAALFVVFCPLAIRAYSRQQ</sequence>
<accession>A0ABW2T6G3</accession>
<keyword evidence="6" id="KW-0813">Transport</keyword>
<evidence type="ECO:0000256" key="6">
    <source>
        <dbReference type="RuleBase" id="RU361157"/>
    </source>
</evidence>
<feature type="transmembrane region" description="Helical" evidence="6">
    <location>
        <begin position="64"/>
        <end position="84"/>
    </location>
</feature>
<gene>
    <name evidence="9" type="ORF">ACFQVD_24675</name>
</gene>
<dbReference type="InterPro" id="IPR047817">
    <property type="entry name" value="ABC2_TM_bact-type"/>
</dbReference>
<feature type="transmembrane region" description="Helical" evidence="6">
    <location>
        <begin position="174"/>
        <end position="201"/>
    </location>
</feature>
<organism evidence="9 10">
    <name type="scientific">Streptosporangium amethystogenes subsp. fukuiense</name>
    <dbReference type="NCBI Taxonomy" id="698418"/>
    <lineage>
        <taxon>Bacteria</taxon>
        <taxon>Bacillati</taxon>
        <taxon>Actinomycetota</taxon>
        <taxon>Actinomycetes</taxon>
        <taxon>Streptosporangiales</taxon>
        <taxon>Streptosporangiaceae</taxon>
        <taxon>Streptosporangium</taxon>
    </lineage>
</organism>
<dbReference type="InterPro" id="IPR000412">
    <property type="entry name" value="ABC_2_transport"/>
</dbReference>
<evidence type="ECO:0000256" key="1">
    <source>
        <dbReference type="ARBA" id="ARBA00004141"/>
    </source>
</evidence>
<feature type="transmembrane region" description="Helical" evidence="6">
    <location>
        <begin position="208"/>
        <end position="229"/>
    </location>
</feature>
<name>A0ABW2T6G3_9ACTN</name>